<keyword evidence="6" id="KW-0393">Immunoglobulin domain</keyword>
<keyword evidence="1 8" id="KW-0732">Signal</keyword>
<dbReference type="Proteomes" id="UP000008912">
    <property type="component" value="Unassembled WGS sequence"/>
</dbReference>
<evidence type="ECO:0000256" key="8">
    <source>
        <dbReference type="SAM" id="SignalP"/>
    </source>
</evidence>
<dbReference type="GO" id="GO:0007166">
    <property type="term" value="P:cell surface receptor signaling pathway"/>
    <property type="evidence" value="ECO:0007669"/>
    <property type="project" value="TreeGrafter"/>
</dbReference>
<feature type="domain" description="Ig-like" evidence="9">
    <location>
        <begin position="34"/>
        <end position="124"/>
    </location>
</feature>
<sequence>MLTRTSQRSPDSTMDLRLLCCVTLCLLGEGHAGAGVTQFPRHRVTRKGQNVTLSCDPISGHVGLYWYRQTVGQGPEFLVYFQNRDPLDKSGMTNNRFSAERQEGTRSTLQIQHAEQGDSAVYLCASSLSTVGHSHLLPLHKPQNSCPALPHQE</sequence>
<keyword evidence="2" id="KW-0391">Immunity</keyword>
<dbReference type="SMART" id="SM00406">
    <property type="entry name" value="IGv"/>
    <property type="match status" value="1"/>
</dbReference>
<keyword evidence="11" id="KW-1185">Reference proteome</keyword>
<dbReference type="InterPro" id="IPR013106">
    <property type="entry name" value="Ig_V-set"/>
</dbReference>
<reference evidence="10" key="3">
    <citation type="submission" date="2025-09" db="UniProtKB">
        <authorList>
            <consortium name="Ensembl"/>
        </authorList>
    </citation>
    <scope>IDENTIFICATION</scope>
</reference>
<evidence type="ECO:0000256" key="6">
    <source>
        <dbReference type="ARBA" id="ARBA00023319"/>
    </source>
</evidence>
<dbReference type="Pfam" id="PF07686">
    <property type="entry name" value="V-set"/>
    <property type="match status" value="1"/>
</dbReference>
<dbReference type="FunFam" id="2.60.40.10:FF:002491">
    <property type="entry name" value="T cell receptor beta variable 12-4"/>
    <property type="match status" value="1"/>
</dbReference>
<keyword evidence="7" id="KW-1279">T cell receptor</keyword>
<dbReference type="InterPro" id="IPR003599">
    <property type="entry name" value="Ig_sub"/>
</dbReference>
<dbReference type="Gene3D" id="2.60.40.10">
    <property type="entry name" value="Immunoglobulins"/>
    <property type="match status" value="1"/>
</dbReference>
<protein>
    <recommendedName>
        <fullName evidence="9">Ig-like domain-containing protein</fullName>
    </recommendedName>
</protein>
<dbReference type="GO" id="GO:0002250">
    <property type="term" value="P:adaptive immune response"/>
    <property type="evidence" value="ECO:0007669"/>
    <property type="project" value="UniProtKB-KW"/>
</dbReference>
<dbReference type="InParanoid" id="A0A7N5JHS1"/>
<evidence type="ECO:0000256" key="3">
    <source>
        <dbReference type="ARBA" id="ARBA00023130"/>
    </source>
</evidence>
<dbReference type="SMART" id="SM00409">
    <property type="entry name" value="IG"/>
    <property type="match status" value="1"/>
</dbReference>
<dbReference type="PANTHER" id="PTHR23268:SF20">
    <property type="entry name" value="T CELL RECEPTOR BETA VARIABLE 7-4-RELATED"/>
    <property type="match status" value="1"/>
</dbReference>
<dbReference type="SUPFAM" id="SSF48726">
    <property type="entry name" value="Immunoglobulin"/>
    <property type="match status" value="1"/>
</dbReference>
<name>A0A7N5JHS1_AILME</name>
<evidence type="ECO:0000256" key="4">
    <source>
        <dbReference type="ARBA" id="ARBA00023157"/>
    </source>
</evidence>
<evidence type="ECO:0000256" key="1">
    <source>
        <dbReference type="ARBA" id="ARBA00022729"/>
    </source>
</evidence>
<organism evidence="10 11">
    <name type="scientific">Ailuropoda melanoleuca</name>
    <name type="common">Giant panda</name>
    <dbReference type="NCBI Taxonomy" id="9646"/>
    <lineage>
        <taxon>Eukaryota</taxon>
        <taxon>Metazoa</taxon>
        <taxon>Chordata</taxon>
        <taxon>Craniata</taxon>
        <taxon>Vertebrata</taxon>
        <taxon>Euteleostomi</taxon>
        <taxon>Mammalia</taxon>
        <taxon>Eutheria</taxon>
        <taxon>Laurasiatheria</taxon>
        <taxon>Carnivora</taxon>
        <taxon>Caniformia</taxon>
        <taxon>Ursidae</taxon>
        <taxon>Ailuropoda</taxon>
    </lineage>
</organism>
<proteinExistence type="predicted"/>
<dbReference type="PROSITE" id="PS50835">
    <property type="entry name" value="IG_LIKE"/>
    <property type="match status" value="1"/>
</dbReference>
<reference evidence="10 11" key="1">
    <citation type="journal article" date="2010" name="Nature">
        <title>The sequence and de novo assembly of the giant panda genome.</title>
        <authorList>
            <person name="Li R."/>
            <person name="Fan W."/>
            <person name="Tian G."/>
            <person name="Zhu H."/>
            <person name="He L."/>
            <person name="Cai J."/>
            <person name="Huang Q."/>
            <person name="Cai Q."/>
            <person name="Li B."/>
            <person name="Bai Y."/>
            <person name="Zhang Z."/>
            <person name="Zhang Y."/>
            <person name="Wang W."/>
            <person name="Li J."/>
            <person name="Wei F."/>
            <person name="Li H."/>
            <person name="Jian M."/>
            <person name="Li J."/>
            <person name="Zhang Z."/>
            <person name="Nielsen R."/>
            <person name="Li D."/>
            <person name="Gu W."/>
            <person name="Yang Z."/>
            <person name="Xuan Z."/>
            <person name="Ryder O.A."/>
            <person name="Leung F.C."/>
            <person name="Zhou Y."/>
            <person name="Cao J."/>
            <person name="Sun X."/>
            <person name="Fu Y."/>
            <person name="Fang X."/>
            <person name="Guo X."/>
            <person name="Wang B."/>
            <person name="Hou R."/>
            <person name="Shen F."/>
            <person name="Mu B."/>
            <person name="Ni P."/>
            <person name="Lin R."/>
            <person name="Qian W."/>
            <person name="Wang G."/>
            <person name="Yu C."/>
            <person name="Nie W."/>
            <person name="Wang J."/>
            <person name="Wu Z."/>
            <person name="Liang H."/>
            <person name="Min J."/>
            <person name="Wu Q."/>
            <person name="Cheng S."/>
            <person name="Ruan J."/>
            <person name="Wang M."/>
            <person name="Shi Z."/>
            <person name="Wen M."/>
            <person name="Liu B."/>
            <person name="Ren X."/>
            <person name="Zheng H."/>
            <person name="Dong D."/>
            <person name="Cook K."/>
            <person name="Shan G."/>
            <person name="Zhang H."/>
            <person name="Kosiol C."/>
            <person name="Xie X."/>
            <person name="Lu Z."/>
            <person name="Zheng H."/>
            <person name="Li Y."/>
            <person name="Steiner C.C."/>
            <person name="Lam T.T."/>
            <person name="Lin S."/>
            <person name="Zhang Q."/>
            <person name="Li G."/>
            <person name="Tian J."/>
            <person name="Gong T."/>
            <person name="Liu H."/>
            <person name="Zhang D."/>
            <person name="Fang L."/>
            <person name="Ye C."/>
            <person name="Zhang J."/>
            <person name="Hu W."/>
            <person name="Xu A."/>
            <person name="Ren Y."/>
            <person name="Zhang G."/>
            <person name="Bruford M.W."/>
            <person name="Li Q."/>
            <person name="Ma L."/>
            <person name="Guo Y."/>
            <person name="An N."/>
            <person name="Hu Y."/>
            <person name="Zheng Y."/>
            <person name="Shi Y."/>
            <person name="Li Z."/>
            <person name="Liu Q."/>
            <person name="Chen Y."/>
            <person name="Zhao J."/>
            <person name="Qu N."/>
            <person name="Zhao S."/>
            <person name="Tian F."/>
            <person name="Wang X."/>
            <person name="Wang H."/>
            <person name="Xu L."/>
            <person name="Liu X."/>
            <person name="Vinar T."/>
            <person name="Wang Y."/>
            <person name="Lam T.W."/>
            <person name="Yiu S.M."/>
            <person name="Liu S."/>
            <person name="Zhang H."/>
            <person name="Li D."/>
            <person name="Huang Y."/>
            <person name="Wang X."/>
            <person name="Yang G."/>
            <person name="Jiang Z."/>
            <person name="Wang J."/>
            <person name="Qin N."/>
            <person name="Li L."/>
            <person name="Li J."/>
            <person name="Bolund L."/>
            <person name="Kristiansen K."/>
            <person name="Wong G.K."/>
            <person name="Olson M."/>
            <person name="Zhang X."/>
            <person name="Li S."/>
            <person name="Yang H."/>
            <person name="Wang J."/>
            <person name="Wang J."/>
        </authorList>
    </citation>
    <scope>NUCLEOTIDE SEQUENCE [LARGE SCALE GENOMIC DNA]</scope>
</reference>
<dbReference type="GO" id="GO:0042101">
    <property type="term" value="C:T cell receptor complex"/>
    <property type="evidence" value="ECO:0007669"/>
    <property type="project" value="UniProtKB-KW"/>
</dbReference>
<keyword evidence="5" id="KW-0675">Receptor</keyword>
<dbReference type="InterPro" id="IPR036179">
    <property type="entry name" value="Ig-like_dom_sf"/>
</dbReference>
<evidence type="ECO:0000259" key="9">
    <source>
        <dbReference type="PROSITE" id="PS50835"/>
    </source>
</evidence>
<dbReference type="PANTHER" id="PTHR23268">
    <property type="entry name" value="T-CELL RECEPTOR BETA CHAIN"/>
    <property type="match status" value="1"/>
</dbReference>
<keyword evidence="3" id="KW-1064">Adaptive immunity</keyword>
<evidence type="ECO:0000256" key="5">
    <source>
        <dbReference type="ARBA" id="ARBA00023170"/>
    </source>
</evidence>
<dbReference type="InterPro" id="IPR013783">
    <property type="entry name" value="Ig-like_fold"/>
</dbReference>
<accession>A0A7N5JHS1</accession>
<keyword evidence="4" id="KW-1015">Disulfide bond</keyword>
<dbReference type="InterPro" id="IPR050413">
    <property type="entry name" value="TCR_beta_variable"/>
</dbReference>
<dbReference type="AlphaFoldDB" id="A0A7N5JHS1"/>
<feature type="signal peptide" evidence="8">
    <location>
        <begin position="1"/>
        <end position="32"/>
    </location>
</feature>
<reference evidence="10" key="2">
    <citation type="submission" date="2025-08" db="UniProtKB">
        <authorList>
            <consortium name="Ensembl"/>
        </authorList>
    </citation>
    <scope>IDENTIFICATION</scope>
</reference>
<evidence type="ECO:0000313" key="10">
    <source>
        <dbReference type="Ensembl" id="ENSAMEP00000025549.1"/>
    </source>
</evidence>
<feature type="chain" id="PRO_5030773698" description="Ig-like domain-containing protein" evidence="8">
    <location>
        <begin position="33"/>
        <end position="153"/>
    </location>
</feature>
<evidence type="ECO:0000313" key="11">
    <source>
        <dbReference type="Proteomes" id="UP000008912"/>
    </source>
</evidence>
<dbReference type="Ensembl" id="ENSAMET00000050301.1">
    <property type="protein sequence ID" value="ENSAMEP00000025549.1"/>
    <property type="gene ID" value="ENSAMEG00000006297.2"/>
</dbReference>
<dbReference type="GeneTree" id="ENSGT00940000154460"/>
<evidence type="ECO:0000256" key="7">
    <source>
        <dbReference type="ARBA" id="ARBA00043266"/>
    </source>
</evidence>
<evidence type="ECO:0000256" key="2">
    <source>
        <dbReference type="ARBA" id="ARBA00022859"/>
    </source>
</evidence>
<dbReference type="InterPro" id="IPR007110">
    <property type="entry name" value="Ig-like_dom"/>
</dbReference>